<dbReference type="Proteomes" id="UP000008192">
    <property type="component" value="Chromosome"/>
</dbReference>
<evidence type="ECO:0000313" key="1">
    <source>
        <dbReference type="EMBL" id="AEZ60246.1"/>
    </source>
</evidence>
<dbReference type="AlphaFoldDB" id="A0AAU8PIH3"/>
<dbReference type="KEGG" id="tpg:TPEGAU_0971a"/>
<sequence length="51" mass="5715">MAHPARRLGTAVSRPTGAGCVLRRGDFHLFFYNGEEKKRWTGEGVLKRRGA</sequence>
<dbReference type="EMBL" id="CP002376">
    <property type="protein sequence ID" value="AEZ60246.1"/>
    <property type="molecule type" value="Genomic_DNA"/>
</dbReference>
<reference evidence="2" key="1">
    <citation type="journal article" date="2012" name="PLoS Negl. Trop. Dis.">
        <title>Whole genome sequences of three Treponema pallidum ssp. pertenue strains: yaws and syphilis treponemes differ in less than 0.2% of the genome sequence.</title>
        <authorList>
            <person name="Cejkova D."/>
            <person name="Zobanikova M."/>
            <person name="Chen L."/>
            <person name="Pospisilova P."/>
            <person name="Strouhal M."/>
            <person name="Qin X."/>
            <person name="Mikalova L."/>
            <person name="Norris S.J."/>
            <person name="Muzny D.M."/>
            <person name="Gibbs R.A."/>
            <person name="Fulton L.L."/>
            <person name="Sodergren E."/>
            <person name="Weinstock G.M."/>
            <person name="Smajs D."/>
        </authorList>
    </citation>
    <scope>NUCLEOTIDE SEQUENCE [LARGE SCALE GENOMIC DNA]</scope>
    <source>
        <strain evidence="2">Gauthier</strain>
    </source>
</reference>
<accession>A0AAU8PIH3</accession>
<organism evidence="1 2">
    <name type="scientific">Treponema pallidum subsp. pertenue (strain Gauthier)</name>
    <dbReference type="NCBI Taxonomy" id="491080"/>
    <lineage>
        <taxon>Bacteria</taxon>
        <taxon>Pseudomonadati</taxon>
        <taxon>Spirochaetota</taxon>
        <taxon>Spirochaetia</taxon>
        <taxon>Spirochaetales</taxon>
        <taxon>Treponemataceae</taxon>
        <taxon>Treponema</taxon>
    </lineage>
</organism>
<gene>
    <name evidence="1" type="ordered locus">TPEGAU_0971a</name>
</gene>
<protein>
    <submittedName>
        <fullName evidence="1">Uncharacterized protein</fullName>
    </submittedName>
</protein>
<evidence type="ECO:0000313" key="2">
    <source>
        <dbReference type="Proteomes" id="UP000008192"/>
    </source>
</evidence>
<proteinExistence type="predicted"/>
<name>A0AAU8PIH3_TREPG</name>